<comment type="caution">
    <text evidence="2">The sequence shown here is derived from an EMBL/GenBank/DDBJ whole genome shotgun (WGS) entry which is preliminary data.</text>
</comment>
<proteinExistence type="predicted"/>
<feature type="chain" id="PRO_5016588395" evidence="1">
    <location>
        <begin position="22"/>
        <end position="73"/>
    </location>
</feature>
<evidence type="ECO:0000256" key="1">
    <source>
        <dbReference type="SAM" id="SignalP"/>
    </source>
</evidence>
<evidence type="ECO:0000313" key="3">
    <source>
        <dbReference type="Proteomes" id="UP000253769"/>
    </source>
</evidence>
<reference evidence="2 3" key="1">
    <citation type="submission" date="2018-07" db="EMBL/GenBank/DDBJ databases">
        <title>Motiliproteus coralliicola sp. nov., a bacterium isolated from Coral.</title>
        <authorList>
            <person name="Wang G."/>
        </authorList>
    </citation>
    <scope>NUCLEOTIDE SEQUENCE [LARGE SCALE GENOMIC DNA]</scope>
    <source>
        <strain evidence="2 3">C34</strain>
    </source>
</reference>
<dbReference type="AlphaFoldDB" id="A0A369WCC7"/>
<gene>
    <name evidence="2" type="ORF">DV711_12415</name>
</gene>
<accession>A0A369WCC7</accession>
<keyword evidence="1" id="KW-0732">Signal</keyword>
<evidence type="ECO:0000313" key="2">
    <source>
        <dbReference type="EMBL" id="RDE19680.1"/>
    </source>
</evidence>
<protein>
    <submittedName>
        <fullName evidence="2">Uncharacterized protein</fullName>
    </submittedName>
</protein>
<organism evidence="2 3">
    <name type="scientific">Motiliproteus coralliicola</name>
    <dbReference type="NCBI Taxonomy" id="2283196"/>
    <lineage>
        <taxon>Bacteria</taxon>
        <taxon>Pseudomonadati</taxon>
        <taxon>Pseudomonadota</taxon>
        <taxon>Gammaproteobacteria</taxon>
        <taxon>Oceanospirillales</taxon>
        <taxon>Oceanospirillaceae</taxon>
        <taxon>Motiliproteus</taxon>
    </lineage>
</organism>
<dbReference type="RefSeq" id="WP_114696026.1">
    <property type="nucleotide sequence ID" value="NZ_QQOH01000003.1"/>
</dbReference>
<dbReference type="EMBL" id="QQOH01000003">
    <property type="protein sequence ID" value="RDE19680.1"/>
    <property type="molecule type" value="Genomic_DNA"/>
</dbReference>
<feature type="signal peptide" evidence="1">
    <location>
        <begin position="1"/>
        <end position="21"/>
    </location>
</feature>
<dbReference type="Proteomes" id="UP000253769">
    <property type="component" value="Unassembled WGS sequence"/>
</dbReference>
<sequence length="73" mass="7608">MSLRAPLSAFALCLLVTGAAATVGGKDHWLSTLKPAALEAGQQLSEQQLLDAASALKNAEQLIIQSISTPMVF</sequence>
<name>A0A369WCC7_9GAMM</name>
<keyword evidence="3" id="KW-1185">Reference proteome</keyword>